<evidence type="ECO:0000313" key="2">
    <source>
        <dbReference type="EMBL" id="RCV19956.1"/>
    </source>
</evidence>
<evidence type="ECO:0000256" key="1">
    <source>
        <dbReference type="SAM" id="MobiDB-lite"/>
    </source>
</evidence>
<sequence length="117" mass="13268">MMFTYGARAARNGEGRLDRGLPRDQAAARARQRRPHLRLRLHSAPNSVTESSWRRRPRPYQGRHRHRLRDRGLRRHHPAERPDGHAGRRDGAPVSYPAHQPSSPYGGYGAKQPAGTA</sequence>
<feature type="compositionally biased region" description="Basic and acidic residues" evidence="1">
    <location>
        <begin position="11"/>
        <end position="22"/>
    </location>
</feature>
<name>A0A368QPQ3_SETIT</name>
<feature type="region of interest" description="Disordered" evidence="1">
    <location>
        <begin position="1"/>
        <end position="117"/>
    </location>
</feature>
<protein>
    <submittedName>
        <fullName evidence="2">Uncharacterized protein</fullName>
    </submittedName>
</protein>
<feature type="compositionally biased region" description="Basic and acidic residues" evidence="1">
    <location>
        <begin position="79"/>
        <end position="91"/>
    </location>
</feature>
<reference evidence="2" key="1">
    <citation type="journal article" date="2012" name="Nat. Biotechnol.">
        <title>Reference genome sequence of the model plant Setaria.</title>
        <authorList>
            <person name="Bennetzen J.L."/>
            <person name="Schmutz J."/>
            <person name="Wang H."/>
            <person name="Percifield R."/>
            <person name="Hawkins J."/>
            <person name="Pontaroli A.C."/>
            <person name="Estep M."/>
            <person name="Feng L."/>
            <person name="Vaughn J.N."/>
            <person name="Grimwood J."/>
            <person name="Jenkins J."/>
            <person name="Barry K."/>
            <person name="Lindquist E."/>
            <person name="Hellsten U."/>
            <person name="Deshpande S."/>
            <person name="Wang X."/>
            <person name="Wu X."/>
            <person name="Mitros T."/>
            <person name="Triplett J."/>
            <person name="Yang X."/>
            <person name="Ye C.Y."/>
            <person name="Mauro-Herrera M."/>
            <person name="Wang L."/>
            <person name="Li P."/>
            <person name="Sharma M."/>
            <person name="Sharma R."/>
            <person name="Ronald P.C."/>
            <person name="Panaud O."/>
            <person name="Kellogg E.A."/>
            <person name="Brutnell T.P."/>
            <person name="Doust A.N."/>
            <person name="Tuskan G.A."/>
            <person name="Rokhsar D."/>
            <person name="Devos K.M."/>
        </authorList>
    </citation>
    <scope>NUCLEOTIDE SEQUENCE [LARGE SCALE GENOMIC DNA]</scope>
    <source>
        <strain evidence="2">Yugu1</strain>
    </source>
</reference>
<accession>A0A368QPQ3</accession>
<organism evidence="2">
    <name type="scientific">Setaria italica</name>
    <name type="common">Foxtail millet</name>
    <name type="synonym">Panicum italicum</name>
    <dbReference type="NCBI Taxonomy" id="4555"/>
    <lineage>
        <taxon>Eukaryota</taxon>
        <taxon>Viridiplantae</taxon>
        <taxon>Streptophyta</taxon>
        <taxon>Embryophyta</taxon>
        <taxon>Tracheophyta</taxon>
        <taxon>Spermatophyta</taxon>
        <taxon>Magnoliopsida</taxon>
        <taxon>Liliopsida</taxon>
        <taxon>Poales</taxon>
        <taxon>Poaceae</taxon>
        <taxon>PACMAD clade</taxon>
        <taxon>Panicoideae</taxon>
        <taxon>Panicodae</taxon>
        <taxon>Paniceae</taxon>
        <taxon>Cenchrinae</taxon>
        <taxon>Setaria</taxon>
    </lineage>
</organism>
<dbReference type="AlphaFoldDB" id="A0A368QPQ3"/>
<proteinExistence type="predicted"/>
<reference evidence="2" key="2">
    <citation type="submission" date="2015-07" db="EMBL/GenBank/DDBJ databases">
        <authorList>
            <person name="Noorani M."/>
        </authorList>
    </citation>
    <scope>NUCLEOTIDE SEQUENCE</scope>
    <source>
        <strain evidence="2">Yugu1</strain>
    </source>
</reference>
<dbReference type="EMBL" id="CM003531">
    <property type="protein sequence ID" value="RCV19956.1"/>
    <property type="molecule type" value="Genomic_DNA"/>
</dbReference>
<feature type="compositionally biased region" description="Basic residues" evidence="1">
    <location>
        <begin position="54"/>
        <end position="78"/>
    </location>
</feature>
<feature type="compositionally biased region" description="Basic residues" evidence="1">
    <location>
        <begin position="30"/>
        <end position="41"/>
    </location>
</feature>
<gene>
    <name evidence="2" type="ORF">SETIT_4G017400v2</name>
</gene>